<dbReference type="GO" id="GO:0016462">
    <property type="term" value="F:pyrophosphatase activity"/>
    <property type="evidence" value="ECO:0007669"/>
    <property type="project" value="UniProtKB-ARBA"/>
</dbReference>
<dbReference type="AlphaFoldDB" id="A0A7G9YUC1"/>
<comment type="cofactor">
    <cofactor evidence="1">
        <name>Mg(2+)</name>
        <dbReference type="ChEBI" id="CHEBI:18420"/>
    </cofactor>
</comment>
<dbReference type="PROSITE" id="PS00893">
    <property type="entry name" value="NUDIX_BOX"/>
    <property type="match status" value="1"/>
</dbReference>
<dbReference type="InterPro" id="IPR015797">
    <property type="entry name" value="NUDIX_hydrolase-like_dom_sf"/>
</dbReference>
<dbReference type="InterPro" id="IPR020476">
    <property type="entry name" value="Nudix_hydrolase"/>
</dbReference>
<organism evidence="4">
    <name type="scientific">Candidatus Methanophagaceae archaeon ANME-1 ERB6</name>
    <dbReference type="NCBI Taxonomy" id="2759912"/>
    <lineage>
        <taxon>Archaea</taxon>
        <taxon>Methanobacteriati</taxon>
        <taxon>Methanobacteriota</taxon>
        <taxon>Stenosarchaea group</taxon>
        <taxon>Methanomicrobia</taxon>
        <taxon>Candidatus Methanophagales</taxon>
        <taxon>Candidatus Methanophagaceae</taxon>
    </lineage>
</organism>
<reference evidence="4" key="1">
    <citation type="submission" date="2020-06" db="EMBL/GenBank/DDBJ databases">
        <title>Unique genomic features of the anaerobic methanotrophic archaea.</title>
        <authorList>
            <person name="Chadwick G.L."/>
            <person name="Skennerton C.T."/>
            <person name="Laso-Perez R."/>
            <person name="Leu A.O."/>
            <person name="Speth D.R."/>
            <person name="Yu H."/>
            <person name="Morgan-Lang C."/>
            <person name="Hatzenpichler R."/>
            <person name="Goudeau D."/>
            <person name="Malmstrom R."/>
            <person name="Brazelton W.J."/>
            <person name="Woyke T."/>
            <person name="Hallam S.J."/>
            <person name="Tyson G.W."/>
            <person name="Wegener G."/>
            <person name="Boetius A."/>
            <person name="Orphan V."/>
        </authorList>
    </citation>
    <scope>NUCLEOTIDE SEQUENCE</scope>
</reference>
<keyword evidence="2" id="KW-0378">Hydrolase</keyword>
<dbReference type="GO" id="GO:0006753">
    <property type="term" value="P:nucleoside phosphate metabolic process"/>
    <property type="evidence" value="ECO:0007669"/>
    <property type="project" value="TreeGrafter"/>
</dbReference>
<name>A0A7G9YUC1_9EURY</name>
<feature type="domain" description="Nudix hydrolase" evidence="3">
    <location>
        <begin position="38"/>
        <end position="163"/>
    </location>
</feature>
<sequence length="180" mass="19852">MSQEKTIKSEQIYAGKIVNLRVDTVSLPDGRTKKREIVGHPGAAAIVALMDEDVLLVEQYRKAVETGTLEIPAGTLEAGESAEQCARRELVEETGFHALELDKLTEFYPSPGFSSEIIHIFNASGLKKVPDADAELPITFVPLNELLTKIRNGEIRDGKTIIGVLMATLTMERERMSQQD</sequence>
<accession>A0A7G9YUC1</accession>
<evidence type="ECO:0000256" key="1">
    <source>
        <dbReference type="ARBA" id="ARBA00001946"/>
    </source>
</evidence>
<dbReference type="Pfam" id="PF00293">
    <property type="entry name" value="NUDIX"/>
    <property type="match status" value="1"/>
</dbReference>
<dbReference type="PANTHER" id="PTHR11839">
    <property type="entry name" value="UDP/ADP-SUGAR PYROPHOSPHATASE"/>
    <property type="match status" value="1"/>
</dbReference>
<protein>
    <recommendedName>
        <fullName evidence="3">Nudix hydrolase domain-containing protein</fullName>
    </recommendedName>
</protein>
<dbReference type="FunFam" id="3.90.79.10:FF:000024">
    <property type="entry name" value="ADP-ribose pyrophosphatase"/>
    <property type="match status" value="1"/>
</dbReference>
<dbReference type="InterPro" id="IPR000086">
    <property type="entry name" value="NUDIX_hydrolase_dom"/>
</dbReference>
<dbReference type="EMBL" id="MT631474">
    <property type="protein sequence ID" value="QNO51605.1"/>
    <property type="molecule type" value="Genomic_DNA"/>
</dbReference>
<dbReference type="GO" id="GO:0019693">
    <property type="term" value="P:ribose phosphate metabolic process"/>
    <property type="evidence" value="ECO:0007669"/>
    <property type="project" value="TreeGrafter"/>
</dbReference>
<evidence type="ECO:0000259" key="3">
    <source>
        <dbReference type="PROSITE" id="PS51462"/>
    </source>
</evidence>
<gene>
    <name evidence="4" type="ORF">JFJFMGFI_00004</name>
</gene>
<dbReference type="SUPFAM" id="SSF55811">
    <property type="entry name" value="Nudix"/>
    <property type="match status" value="1"/>
</dbReference>
<dbReference type="PRINTS" id="PR00502">
    <property type="entry name" value="NUDIXFAMILY"/>
</dbReference>
<evidence type="ECO:0000256" key="2">
    <source>
        <dbReference type="ARBA" id="ARBA00022801"/>
    </source>
</evidence>
<evidence type="ECO:0000313" key="4">
    <source>
        <dbReference type="EMBL" id="QNO51605.1"/>
    </source>
</evidence>
<dbReference type="PROSITE" id="PS51462">
    <property type="entry name" value="NUDIX"/>
    <property type="match status" value="1"/>
</dbReference>
<proteinExistence type="predicted"/>
<dbReference type="InterPro" id="IPR020084">
    <property type="entry name" value="NUDIX_hydrolase_CS"/>
</dbReference>
<dbReference type="Gene3D" id="3.90.79.10">
    <property type="entry name" value="Nucleoside Triphosphate Pyrophosphohydrolase"/>
    <property type="match status" value="1"/>
</dbReference>
<dbReference type="PANTHER" id="PTHR11839:SF18">
    <property type="entry name" value="NUDIX HYDROLASE DOMAIN-CONTAINING PROTEIN"/>
    <property type="match status" value="1"/>
</dbReference>